<dbReference type="SMART" id="SM00823">
    <property type="entry name" value="PKS_PP"/>
    <property type="match status" value="5"/>
</dbReference>
<evidence type="ECO:0000256" key="5">
    <source>
        <dbReference type="ARBA" id="ARBA00029454"/>
    </source>
</evidence>
<dbReference type="InterPro" id="IPR020806">
    <property type="entry name" value="PKS_PP-bd"/>
</dbReference>
<dbReference type="InterPro" id="IPR001242">
    <property type="entry name" value="Condensation_dom"/>
</dbReference>
<feature type="domain" description="Carrier" evidence="9">
    <location>
        <begin position="689"/>
        <end position="766"/>
    </location>
</feature>
<dbReference type="GO" id="GO:0016874">
    <property type="term" value="F:ligase activity"/>
    <property type="evidence" value="ECO:0007669"/>
    <property type="project" value="UniProtKB-KW"/>
</dbReference>
<dbReference type="PANTHER" id="PTHR45527">
    <property type="entry name" value="NONRIBOSOMAL PEPTIDE SYNTHETASE"/>
    <property type="match status" value="1"/>
</dbReference>
<protein>
    <recommendedName>
        <fullName evidence="6">Nonribosomal peptide synthetase sidC</fullName>
    </recommendedName>
    <alternativeName>
        <fullName evidence="7">Siderophore peptide synthetase C</fullName>
    </alternativeName>
</protein>
<dbReference type="Gene3D" id="1.10.1200.10">
    <property type="entry name" value="ACP-like"/>
    <property type="match status" value="6"/>
</dbReference>
<dbReference type="Gene3D" id="3.30.559.30">
    <property type="entry name" value="Nonribosomal peptide synthetase, condensation domain"/>
    <property type="match status" value="6"/>
</dbReference>
<evidence type="ECO:0000256" key="6">
    <source>
        <dbReference type="ARBA" id="ARBA00067294"/>
    </source>
</evidence>
<evidence type="ECO:0000256" key="3">
    <source>
        <dbReference type="ARBA" id="ARBA00022553"/>
    </source>
</evidence>
<dbReference type="InterPro" id="IPR010071">
    <property type="entry name" value="AA_adenyl_dom"/>
</dbReference>
<dbReference type="GO" id="GO:0043041">
    <property type="term" value="P:amino acid activation for nonribosomal peptide biosynthetic process"/>
    <property type="evidence" value="ECO:0007669"/>
    <property type="project" value="TreeGrafter"/>
</dbReference>
<dbReference type="CDD" id="cd19542">
    <property type="entry name" value="CT_NRPS-like"/>
    <property type="match status" value="2"/>
</dbReference>
<feature type="region of interest" description="Disordered" evidence="8">
    <location>
        <begin position="3956"/>
        <end position="3975"/>
    </location>
</feature>
<evidence type="ECO:0000256" key="2">
    <source>
        <dbReference type="ARBA" id="ARBA00022450"/>
    </source>
</evidence>
<feature type="domain" description="Carrier" evidence="9">
    <location>
        <begin position="4538"/>
        <end position="4614"/>
    </location>
</feature>
<dbReference type="GO" id="GO:0031177">
    <property type="term" value="F:phosphopantetheine binding"/>
    <property type="evidence" value="ECO:0007669"/>
    <property type="project" value="InterPro"/>
</dbReference>
<keyword evidence="11" id="KW-1185">Reference proteome</keyword>
<dbReference type="PROSITE" id="PS00012">
    <property type="entry name" value="PHOSPHOPANTETHEINE"/>
    <property type="match status" value="4"/>
</dbReference>
<dbReference type="InterPro" id="IPR006162">
    <property type="entry name" value="Ppantetheine_attach_site"/>
</dbReference>
<gene>
    <name evidence="10" type="ORF">AJ79_02822</name>
</gene>
<dbReference type="SUPFAM" id="SSF47336">
    <property type="entry name" value="ACP-like"/>
    <property type="match status" value="6"/>
</dbReference>
<dbReference type="PANTHER" id="PTHR45527:SF1">
    <property type="entry name" value="FATTY ACID SYNTHASE"/>
    <property type="match status" value="1"/>
</dbReference>
<dbReference type="CDD" id="cd05918">
    <property type="entry name" value="A_NRPS_SidN3_like"/>
    <property type="match status" value="2"/>
</dbReference>
<dbReference type="EMBL" id="PDNB01000031">
    <property type="protein sequence ID" value="PGH14806.1"/>
    <property type="molecule type" value="Genomic_DNA"/>
</dbReference>
<dbReference type="FunFam" id="3.30.300.30:FF:000033">
    <property type="entry name" value="Nonribosomal siderophore peptide synthase SidC"/>
    <property type="match status" value="1"/>
</dbReference>
<dbReference type="Pfam" id="PF00501">
    <property type="entry name" value="AMP-binding"/>
    <property type="match status" value="3"/>
</dbReference>
<accession>A0A2B7Y004</accession>
<dbReference type="GO" id="GO:0031169">
    <property type="term" value="P:ferrichrome biosynthetic process"/>
    <property type="evidence" value="ECO:0007669"/>
    <property type="project" value="UniProtKB-ARBA"/>
</dbReference>
<feature type="compositionally biased region" description="Polar residues" evidence="8">
    <location>
        <begin position="3956"/>
        <end position="3966"/>
    </location>
</feature>
<dbReference type="InterPro" id="IPR036736">
    <property type="entry name" value="ACP-like_sf"/>
</dbReference>
<dbReference type="Gene3D" id="3.40.50.12780">
    <property type="entry name" value="N-terminal domain of ligase-like"/>
    <property type="match status" value="3"/>
</dbReference>
<dbReference type="GO" id="GO:0010106">
    <property type="term" value="P:cellular response to iron ion starvation"/>
    <property type="evidence" value="ECO:0007669"/>
    <property type="project" value="UniProtKB-ARBA"/>
</dbReference>
<dbReference type="InterPro" id="IPR023213">
    <property type="entry name" value="CAT-like_dom_sf"/>
</dbReference>
<evidence type="ECO:0000313" key="11">
    <source>
        <dbReference type="Proteomes" id="UP000223968"/>
    </source>
</evidence>
<dbReference type="InterPro" id="IPR009081">
    <property type="entry name" value="PP-bd_ACP"/>
</dbReference>
<name>A0A2B7Y004_9EURO</name>
<dbReference type="SUPFAM" id="SSF56801">
    <property type="entry name" value="Acetyl-CoA synthetase-like"/>
    <property type="match status" value="3"/>
</dbReference>
<evidence type="ECO:0000259" key="9">
    <source>
        <dbReference type="PROSITE" id="PS50075"/>
    </source>
</evidence>
<proteinExistence type="inferred from homology"/>
<keyword evidence="2" id="KW-0596">Phosphopantetheine</keyword>
<dbReference type="GO" id="GO:0005737">
    <property type="term" value="C:cytoplasm"/>
    <property type="evidence" value="ECO:0007669"/>
    <property type="project" value="TreeGrafter"/>
</dbReference>
<keyword evidence="4" id="KW-0436">Ligase</keyword>
<dbReference type="OrthoDB" id="416786at2759"/>
<dbReference type="Pfam" id="PF00668">
    <property type="entry name" value="Condensation"/>
    <property type="match status" value="6"/>
</dbReference>
<dbReference type="FunFam" id="3.40.50.12780:FF:000024">
    <property type="entry name" value="Nonribosomal siderophore peptide synthase SidC"/>
    <property type="match status" value="2"/>
</dbReference>
<dbReference type="InterPro" id="IPR045851">
    <property type="entry name" value="AMP-bd_C_sf"/>
</dbReference>
<feature type="domain" description="Carrier" evidence="9">
    <location>
        <begin position="2333"/>
        <end position="2406"/>
    </location>
</feature>
<evidence type="ECO:0000256" key="4">
    <source>
        <dbReference type="ARBA" id="ARBA00022598"/>
    </source>
</evidence>
<dbReference type="InterPro" id="IPR000873">
    <property type="entry name" value="AMP-dep_synth/lig_dom"/>
</dbReference>
<dbReference type="Gene3D" id="3.30.300.30">
    <property type="match status" value="3"/>
</dbReference>
<evidence type="ECO:0000256" key="1">
    <source>
        <dbReference type="ARBA" id="ARBA00004924"/>
    </source>
</evidence>
<dbReference type="PROSITE" id="PS50075">
    <property type="entry name" value="CARRIER"/>
    <property type="match status" value="6"/>
</dbReference>
<reference evidence="10 11" key="1">
    <citation type="submission" date="2017-10" db="EMBL/GenBank/DDBJ databases">
        <title>Comparative genomics in systemic dimorphic fungi from Ajellomycetaceae.</title>
        <authorList>
            <person name="Munoz J.F."/>
            <person name="Mcewen J.G."/>
            <person name="Clay O.K."/>
            <person name="Cuomo C.A."/>
        </authorList>
    </citation>
    <scope>NUCLEOTIDE SEQUENCE [LARGE SCALE GENOMIC DNA]</scope>
    <source>
        <strain evidence="10 11">UAMH5409</strain>
    </source>
</reference>
<dbReference type="NCBIfam" id="TIGR01733">
    <property type="entry name" value="AA-adenyl-dom"/>
    <property type="match status" value="2"/>
</dbReference>
<comment type="similarity">
    <text evidence="5">Belongs to the NRP synthetase family.</text>
</comment>
<evidence type="ECO:0000313" key="10">
    <source>
        <dbReference type="EMBL" id="PGH14806.1"/>
    </source>
</evidence>
<sequence>MEATSGERYTSFPDLDYGQDEVPSSITIDWKVDDCHLSVNALVLSWASLLKSITGNESPIFSLDGQPIKADPSAGNFRTVDLDESMQGQRAYTGIFTTDSISPPSQCNLAIRYDFERFAGYIMSTDCTSVTYLTQIGRQLTEIVRQQLKLADDHQYLNGSIGSPQLSVLNPTPELLPGPYFLHDLVRSQGCEQALAIEFLNGDKTRSKLSFESLHLQSTALALRVIAALNSLPIPCKRNPIIPVLLPQSVHFYVAWLAILKAGAAVCPLSLDTPPERVNFIANDVCADVVITTQSLAGRLEQLDRPIHIITAEDVIAWAADCEAFQPPQIQAGDIAYLEYTSGSTGLPKGVAVSHRAATQSLLAHDRWIPQFRRFLQFASPTFDVSIFEIFFPLFRGATLVGCDRNLMLSDLPRVMTELDVDAAELTPTVAGELLRQRSAAPCLRVLLTIGEMLTRRVIDEFGASPNNDGMLYGMYGPTEAAIHCTLAPTVSAGSRVGNIGVPLQTVSAFIISSEPSGTREPEILSIGHVGELAVGGPQLAECYVNRDEETRKAFLDTETYGRIYRTGDKARLHPSGELECLGRISTGQVKLRGQRIELGEIERVIFKVCGVRNVVVSVLEGILLAFVSVDETFPGINEIWQMCQKWLPKFMVPGDIELLDYFPQLPSGKIDKRALEKDYHKRRLSQRTSHTQFVDDVQRIIASCAEDILSLRVSTSDSLAASGLDSLKAIRLCSALRNAGINVDVLGILEADSIGEIATLSKKTDTKCLATSRKFENDDWKSVVDATLEDLKLKGYSTDSIDLAPCSPVQIAMLSESMRDPNTYFNWIELQFHGGIDISSVKNAFCEIALHNEILRSGFISTDFLSYPDVQVIWNDLEENQLQEVPELSYDQTANSETHLLRPFRVDLTCVNGHVRAFVHIHHALYDGWSWDHILSDIEGLLSAKPLPLRPQYRLFTDYCLKHISDEDRESAVNYWRSQLDGVTPSSWPNFQDTSDVPAGLQTVQKLLNIRVQDLDIAVQNLRVSRQTIFQAAFGYILSAYNGNPDTIFGSVSSGRTLSINDIENIIGPCMTTTPLRLNIGQLRTVHDLVGAVHNLNRKSLKHGFLPLADIKQASGIDPEYPLFDSLFVWQETLNGDRARSGLVTEVKYKDFLEFNMTLEFGLKEGKILASANFQQSILPDSQIVIFLRQIEQLASIFINTPEILLRDVNNHLANSTLSIENPNYIKQTNLPNLADGVERLARVDPERIAVEFLNAFDPYQGTANMTSLTYGEMDIRSNQLANHLCSCGLPLNSLVSIFLEKSIDLYVAIIAVIKAGCGYVPITPQTPTNRVNTIIDEANCSNCITDSALSLRLGESQTTPMIAIDDINFDDLPATRPQLPASESSIAYCTFTSGSTGKPKGVLITHHNLQSNIAVLSEMYPNPPGSKLLQACSHAFDVSVFEIFFALNEGMTLCSAVNDVLFRDMEQAIRVMEVTHLSLTPTVASLLNPENIPKVKFLVTAGEAMTEKVFKSWASKGAYHAGYGPSETTNICTVRPNIKATDFINNIGRPFKNTSAFVVSEDDDFRLVPRGAVGEFCFGGDQVGHGYLKMPELTRSKFISHPQYGRIYKSGDFGRMLPDGSLIFTGRRDDQVKLRGQRIELGETNRVILQNPDVIDCTSFIVGDAANQKQQLISFWVPAVRGGDNFENFNSRPKVLEIFDHISAKLPGYMIPSMLIPIPAIPITTSGKTDKTGLLKHFQMLDPETLHLFTSVTEALGEKRQFSDTEMKVAELVSLATQTPLTDIALHTSFYSLGLNSISAISLSRRLKLNGFGQIDVSAIMKHNTVYRLSKRIAQCNDQPTEKLNTSANLERLFSAEFMEQMRKKVEGFGRRIQKILPCTPLQEAMLMRKSTDNSLAYYNQVLFETVDVDRLKYAWNTMVQRHDILRSYFAFTDDARFAYAQIVLDSIDPPWIEISTTHEELNNRIEEQKLELTKDEKNIVPYSFTVIQIPESETALFLFLIHHALYDGEAMSQLLEEIESVSFGISLPPAISFDLYLSQMIRMDIEAADRFWASHLSELSPSYLTDPQSRRSSSESRRFGAVGAELDVPLSKITEACKDISITLLSLVQATWAKLLLSYTQQPDICFGNVFSCRSIPVDGAERIVGPCLNTLPVRIKADSNTMNSDLAKGLQQLNAAVLPYQLTSLRRLQSRFGHDNLPLFDTLVLLQNNPRPLNDKLWKLVEEKGDMDLPLVCEAIPNNEVDALRVILHYDDSQFALKDVDIILSAFKELIHNILLYPFARAMDSSVIAPTLPSFVHENRCNLTEDVSEARKSGSSGNERRRTSPDAWSPHVQKVQDVLSSLSKVDTAHINPHTTIFQLGLDSINAVQISARFKALAHDISVIDILEKPSVEELASLLSRRKDNGNDNPHLKFDFEAFESRHWSSVCQKIEVSERHIESIRPCTPVQSGVLALFNHSEGDLYFNHLTLKSTIPLNPKTVRRAWIMLQETHEIFRAGFIQVNDTESPFAMVTYGTGTFELPWSEEADLTIKKGRRLDRERMSKDVLSKLHQPPWRISLQQRQSHVLLQFSALHSLYDAQSLNLLLSDLTRLLKGEALSTSIPILPVQDSIISASIRASKDPECETFWREFGKDARVSKFPDMSPIHQKKEVHVLVKPCSKTLQILEEGCREAGVTLQAAGQAAWARILASYTGESKVTFGLVLSGRSTIEGVQQAAFPCLTTVPSSYNIEGSNRDLLQRIMKLDASLVKYQFTPLPKIYQWIESGSSLFDTIFVFQKHWTTAANDIWEVYDEEAKTDYPISIELIPTDGRLEYQLTFETDILPEGQADILLSQLDNLLNDTIFCQDSSCTHFSDADSSELLSALTAKESNIPSPVNLVHQFVEVQAQEHPSKIALEFAFRIPGKEVLVKRKWTYKEFDDCGNIYANLLQKKGAAQGSLIGICFDKCPEAYFAILAILKVGCAYVALDPGAPEARKKFILDDSGAKILLSTSDKKEELEGLPVLFMDSPGILDGVPSYRPILQKEIQPHDSCYCLYTSGTTGTPKGCEITHDNVIQAMLSFQRLFDGHWDETSRWLQFASFHFDVSVLEQYWSWSVGICVTSCPRDTLFEDLSGTIRELEITHIDLTPSLARLLDPDDVPSLRRGVFITGGEQLKQEILEAWGDYKVIYNGYGPTEVTIGCTMLPRVPRNGKPSNIGPQFDNVGSFVFKPGTTIPVMRGGVGELCVSGALVGRGYINRPQLTQEKFQFIDELAERVYRTGDLVRLLHDNSFCFLGRIDDQVKLRGQRLETGEINQVISDSAVDVGEVVTMVLKHSNQSKEQLVSFFTTDSTSKRSSKTIMIDFDPSTNTTVAKINQACRNMLPGYMVPTHVIPVTAFPLNANNKIDQRQLKSIYENMTLEEMRQISSLSRSNSHTVCKDVNTIMTLASKMTGIDVSDISPWSSIFELGLDSISALTFSRLLRDSGFKSAQPSLLMKNPTISALSDALGRTTAADTLRKGLYQECRQRIAAFSHKNLAPVAQELSVPLTFIEGIAPCTPLQEGMIYRYVESQKPVYFTRFNFELSSTINLSRLKAAWLNVQHSVQILRTKFPLAAGSYAQVILKEDHFPWFELAVLDDFEVDDVALDRYKKWCNGPKNLTGRVWEVGVIIGPSRIWMCLNIFHGLYDGNSLSLLLNMVLQTYIDPKSVRETPPYIDGLVQGPLCKVPGTKEFWLEHLSGPPKALPFKDNVQEASPVVASLEIRNLDKLEALRRKLDVLEQAVFLACWLRVLDRHLKFVPTVGIVVSGRALDTVGAEEIIGPMFNTLPCNVQCSNISSMGDLIRSCHAYYVSTLRYQHTPLRDIMKWLPRRSATPLFDNLFVFQREFAKLPDSGGSTLWSPIAAQAEPDYPVAFEAQRNQDGSLLTTLVAQGGVFTPETAQQLTFKFRDILVSFLDNPLSKLRLAVHESDVSKTATLAGGNNSEPRTNGHKINGSLHPFEWTATASRLREEIATIARVDVLNIQEKTSIFEVGLDSIDAIKLSSCLTKAGIKLSVTTIMRGRTIENIMRNIESSYENGTDGSQTSLEDLEKALWHYFQKENYDLNGVERLLPATPLQEAMVLEMVVSNFNRYFNHDILEIRENIHVGRLKRAWQEVVDANAILRTSFAEVSDPGLPFTYAQLIQAPGLVPLDWSMVDTTSKSIDTILEEERQKATAACSTRRPLLKIQLLHSGTSGGKKFMLLSMPHAMYDGWALDLLHEDVAACYSGQSPNIRESCDMVLSHILNSASEPGLQFWKGALSGIHPTAFPKQKDAGGDGSKVHRKERVLGISKLDIRSFCKAQGITLQALGLTCWALVLAGYLGKLDVVFGTVLAGRDLQGAEQIMFPLMSSVAVRLILHGSRSDMLKYSQETLLPISEHQHIPLRTAKQVSGFGSQNLFDTLFIFQKRPTRDRSSQEPLYESVGGFSDVEYPVCIEMEEVNASIVCRVACRDTVLGESDVSRLLDRVDFVLNDVIKYPDSETINFGDDGISVCQCPVFQEPGANENSSGPYDAEKPEAEPFPLEQEIRLVLSSVSGVPVEEISREATLFHLGLDSISAIKVAALLKKKDIMLSVSDMLRAGTVPNMARLARPKQVEYPLASHDTTVEKIMEEVDTNLILQSHSLSPRNIEKVIPATAGQVYMLNMHESSHGQLFYPCFFYRIEGAEVTKDTLELAWASLIKELPILRTQFLSTRNPSMPYIQAVLSDFANPVVWQQDLDLQGNMHLGTRIPDHQVPVTLYASQQADETILMLHIHHALYDAVSLPLMINMLAIFCASPSRDSNLQPLSKPDLSELVAYQHKNSSAQTREMFWKNHLSPTGFKQQKTQSSESIPSFSRYNVKKYRQSLVEDISQIERLGRVHGISVQALFLAVYARIHSKLLSSKGSSITAPKDLVIGIYLANRSHSLDGLSELIAPTLNIVPLRITIWEEEKQSIFDLAQSIQGNLHEVGRVEHSCVSLIEIAEWTGVRVDTCVNFIKLPDTTVTRPGDAELAEGTVRIVPLEEREVKVDGDVDADVQNGFKEDSSGIPKHDTNGFGTGYYEETTLQGDGELINDKYTDIFKPGIDVEAAVRGNGLDVGIFGRSDRISKTEADHVLDELCREILGIMKIDGADERN</sequence>
<feature type="domain" description="Carrier" evidence="9">
    <location>
        <begin position="3416"/>
        <end position="3493"/>
    </location>
</feature>
<feature type="region of interest" description="Disordered" evidence="8">
    <location>
        <begin position="2310"/>
        <end position="2334"/>
    </location>
</feature>
<keyword evidence="3" id="KW-0597">Phosphoprotein</keyword>
<comment type="caution">
    <text evidence="10">The sequence shown here is derived from an EMBL/GenBank/DDBJ whole genome shotgun (WGS) entry which is preliminary data.</text>
</comment>
<feature type="domain" description="Carrier" evidence="9">
    <location>
        <begin position="3982"/>
        <end position="4055"/>
    </location>
</feature>
<dbReference type="InterPro" id="IPR042099">
    <property type="entry name" value="ANL_N_sf"/>
</dbReference>
<feature type="compositionally biased region" description="Basic and acidic residues" evidence="8">
    <location>
        <begin position="2312"/>
        <end position="2328"/>
    </location>
</feature>
<feature type="domain" description="Carrier" evidence="9">
    <location>
        <begin position="1765"/>
        <end position="1839"/>
    </location>
</feature>
<evidence type="ECO:0000256" key="7">
    <source>
        <dbReference type="ARBA" id="ARBA00078302"/>
    </source>
</evidence>
<comment type="pathway">
    <text evidence="1">Siderophore biosynthesis.</text>
</comment>
<organism evidence="10 11">
    <name type="scientific">Helicocarpus griseus UAMH5409</name>
    <dbReference type="NCBI Taxonomy" id="1447875"/>
    <lineage>
        <taxon>Eukaryota</taxon>
        <taxon>Fungi</taxon>
        <taxon>Dikarya</taxon>
        <taxon>Ascomycota</taxon>
        <taxon>Pezizomycotina</taxon>
        <taxon>Eurotiomycetes</taxon>
        <taxon>Eurotiomycetidae</taxon>
        <taxon>Onygenales</taxon>
        <taxon>Ajellomycetaceae</taxon>
        <taxon>Helicocarpus</taxon>
    </lineage>
</organism>
<dbReference type="Pfam" id="PF00550">
    <property type="entry name" value="PP-binding"/>
    <property type="match status" value="6"/>
</dbReference>
<dbReference type="FunFam" id="3.40.50.980:FF:000001">
    <property type="entry name" value="Non-ribosomal peptide synthetase"/>
    <property type="match status" value="1"/>
</dbReference>
<evidence type="ECO:0000256" key="8">
    <source>
        <dbReference type="SAM" id="MobiDB-lite"/>
    </source>
</evidence>
<dbReference type="STRING" id="1447875.A0A2B7Y004"/>
<dbReference type="SUPFAM" id="SSF52777">
    <property type="entry name" value="CoA-dependent acyltransferases"/>
    <property type="match status" value="12"/>
</dbReference>
<dbReference type="NCBIfam" id="NF003417">
    <property type="entry name" value="PRK04813.1"/>
    <property type="match status" value="3"/>
</dbReference>
<dbReference type="Gene3D" id="3.30.559.10">
    <property type="entry name" value="Chloramphenicol acetyltransferase-like domain"/>
    <property type="match status" value="6"/>
</dbReference>
<dbReference type="Proteomes" id="UP000223968">
    <property type="component" value="Unassembled WGS sequence"/>
</dbReference>
<dbReference type="FunFam" id="3.30.300.30:FF:000015">
    <property type="entry name" value="Nonribosomal peptide synthase SidD"/>
    <property type="match status" value="1"/>
</dbReference>